<keyword evidence="5" id="KW-1185">Reference proteome</keyword>
<dbReference type="EMBL" id="BSTI01000008">
    <property type="protein sequence ID" value="GLY67433.1"/>
    <property type="molecule type" value="Genomic_DNA"/>
</dbReference>
<sequence length="621" mass="65630">MPDPDNPHWPNSDPEDFRETGQLPLPGAPIDEWSALDHGLADEILSGDGDKHRRRTRAKRFVGWTLAVAGGVLALGAVFYAIDLMTSAGDVPRGTVVAGVDVGGLSRHDAEVKLRRELEPRLDQPVPIVAGDVQATLDPVTAGLGVDWPATLAHAGSQSLDPIARIESFFVKRPVAVVTTTDEQALDQAVSQLAQQHVNHPQTEGSIGFRPVPNSDGGVTAFPIEPRQGQTLYDLPGAADLVKGHWLDPHGVSLPVAFTPVLATTDGVHATLNGFVVPAISKPVAVHGDGADARLKPDAIAAAMRFTARPDGSLAATLDSPTLRGSLSPQLATTEQPGKDARMIFGAGPPTVTSSEDAHQIDWDGTFAPLTAVLIKPDGRDLTVRYRTTPPGVTTADAGRLGIGEIIAQFSTSGLSGAAATNVRAMAERVNGVILRPGQTFSLIDRTGPWQGFVPAPLNEDGTGPQVVGGGVSQFATTLYNAAYLAGLTDAGHTDHAYYLDRYPPGRDAEALREDGSRIDLRFTDSLASGVAIQAFGDQQSVTVRIWGTHQYRVNSETSPWRDIVAPTFVQQPGPGCQPNPGAPGFSVTDTRIRYDVATGAEVGRDTRVVRYQPVPGTVCI</sequence>
<keyword evidence="2" id="KW-0472">Membrane</keyword>
<dbReference type="RefSeq" id="WP_285487802.1">
    <property type="nucleotide sequence ID" value="NZ_BSTI01000008.1"/>
</dbReference>
<evidence type="ECO:0000256" key="2">
    <source>
        <dbReference type="SAM" id="Phobius"/>
    </source>
</evidence>
<dbReference type="Pfam" id="PF04294">
    <property type="entry name" value="VanW"/>
    <property type="match status" value="1"/>
</dbReference>
<dbReference type="AlphaFoldDB" id="A0A9W6VDK7"/>
<reference evidence="4" key="1">
    <citation type="submission" date="2023-03" db="EMBL/GenBank/DDBJ databases">
        <title>Amycolatopsis taiwanensis NBRC 103393.</title>
        <authorList>
            <person name="Ichikawa N."/>
            <person name="Sato H."/>
            <person name="Tonouchi N."/>
        </authorList>
    </citation>
    <scope>NUCLEOTIDE SEQUENCE</scope>
    <source>
        <strain evidence="4">NBRC 103393</strain>
    </source>
</reference>
<dbReference type="Pfam" id="PF12229">
    <property type="entry name" value="PG_binding_4"/>
    <property type="match status" value="1"/>
</dbReference>
<protein>
    <submittedName>
        <fullName evidence="4">Vanomycin resistance protein VanB</fullName>
    </submittedName>
</protein>
<evidence type="ECO:0000256" key="1">
    <source>
        <dbReference type="SAM" id="MobiDB-lite"/>
    </source>
</evidence>
<evidence type="ECO:0000313" key="4">
    <source>
        <dbReference type="EMBL" id="GLY67433.1"/>
    </source>
</evidence>
<evidence type="ECO:0000259" key="3">
    <source>
        <dbReference type="Pfam" id="PF12229"/>
    </source>
</evidence>
<name>A0A9W6VDK7_9PSEU</name>
<comment type="caution">
    <text evidence="4">The sequence shown here is derived from an EMBL/GenBank/DDBJ whole genome shotgun (WGS) entry which is preliminary data.</text>
</comment>
<gene>
    <name evidence="4" type="ORF">Atai01_40520</name>
</gene>
<proteinExistence type="predicted"/>
<keyword evidence="2" id="KW-0812">Transmembrane</keyword>
<dbReference type="PANTHER" id="PTHR35788:SF1">
    <property type="entry name" value="EXPORTED PROTEIN"/>
    <property type="match status" value="1"/>
</dbReference>
<feature type="domain" description="YoaR-like putative peptidoglycan binding" evidence="3">
    <location>
        <begin position="309"/>
        <end position="377"/>
    </location>
</feature>
<dbReference type="InterPro" id="IPR007391">
    <property type="entry name" value="Vancomycin_resist_VanW"/>
</dbReference>
<dbReference type="Proteomes" id="UP001165136">
    <property type="component" value="Unassembled WGS sequence"/>
</dbReference>
<organism evidence="4 5">
    <name type="scientific">Amycolatopsis taiwanensis</name>
    <dbReference type="NCBI Taxonomy" id="342230"/>
    <lineage>
        <taxon>Bacteria</taxon>
        <taxon>Bacillati</taxon>
        <taxon>Actinomycetota</taxon>
        <taxon>Actinomycetes</taxon>
        <taxon>Pseudonocardiales</taxon>
        <taxon>Pseudonocardiaceae</taxon>
        <taxon>Amycolatopsis</taxon>
    </lineage>
</organism>
<feature type="transmembrane region" description="Helical" evidence="2">
    <location>
        <begin position="61"/>
        <end position="82"/>
    </location>
</feature>
<evidence type="ECO:0000313" key="5">
    <source>
        <dbReference type="Proteomes" id="UP001165136"/>
    </source>
</evidence>
<accession>A0A9W6VDK7</accession>
<keyword evidence="2" id="KW-1133">Transmembrane helix</keyword>
<dbReference type="InterPro" id="IPR052913">
    <property type="entry name" value="Glycopeptide_resist_protein"/>
</dbReference>
<dbReference type="PANTHER" id="PTHR35788">
    <property type="entry name" value="EXPORTED PROTEIN-RELATED"/>
    <property type="match status" value="1"/>
</dbReference>
<dbReference type="InterPro" id="IPR022029">
    <property type="entry name" value="YoaR-like_PG-bd"/>
</dbReference>
<feature type="region of interest" description="Disordered" evidence="1">
    <location>
        <begin position="1"/>
        <end position="24"/>
    </location>
</feature>